<gene>
    <name evidence="2" type="ORF">JKP88DRAFT_253777</name>
</gene>
<feature type="compositionally biased region" description="Basic residues" evidence="1">
    <location>
        <begin position="1"/>
        <end position="11"/>
    </location>
</feature>
<keyword evidence="3" id="KW-1185">Reference proteome</keyword>
<evidence type="ECO:0000313" key="3">
    <source>
        <dbReference type="Proteomes" id="UP000664859"/>
    </source>
</evidence>
<proteinExistence type="predicted"/>
<comment type="caution">
    <text evidence="2">The sequence shown here is derived from an EMBL/GenBank/DDBJ whole genome shotgun (WGS) entry which is preliminary data.</text>
</comment>
<name>A0A835ZF86_9STRA</name>
<dbReference type="EMBL" id="JAFCMP010000080">
    <property type="protein sequence ID" value="KAG5187878.1"/>
    <property type="molecule type" value="Genomic_DNA"/>
</dbReference>
<reference evidence="2" key="1">
    <citation type="submission" date="2021-02" db="EMBL/GenBank/DDBJ databases">
        <title>First Annotated Genome of the Yellow-green Alga Tribonema minus.</title>
        <authorList>
            <person name="Mahan K.M."/>
        </authorList>
    </citation>
    <scope>NUCLEOTIDE SEQUENCE</scope>
    <source>
        <strain evidence="2">UTEX B ZZ1240</strain>
    </source>
</reference>
<sequence length="220" mass="24555">MPSERSKKRLWRPKEQNHHADGMSASARAVVSLCGAGQYPSSPHLQDRGDTCAPTHRGSAPIPTVCDWPQSTSASRRSSRATSRARHRHDCALPRSPKPCKAHVHCCCCCCFVVTCARMARHGLRFAIAPDFQALKHDHHDDSCISVTATTFLHLRKVLYGLSRALRENPNKARTTYLGQSGLDISCVRYDTLQLPRSPNASQSMTVRKRVKSVTVEWKR</sequence>
<feature type="compositionally biased region" description="Basic residues" evidence="1">
    <location>
        <begin position="77"/>
        <end position="88"/>
    </location>
</feature>
<protein>
    <submittedName>
        <fullName evidence="2">Uncharacterized protein</fullName>
    </submittedName>
</protein>
<feature type="compositionally biased region" description="Basic and acidic residues" evidence="1">
    <location>
        <begin position="12"/>
        <end position="21"/>
    </location>
</feature>
<dbReference type="Proteomes" id="UP000664859">
    <property type="component" value="Unassembled WGS sequence"/>
</dbReference>
<accession>A0A835ZF86</accession>
<organism evidence="2 3">
    <name type="scientific">Tribonema minus</name>
    <dbReference type="NCBI Taxonomy" id="303371"/>
    <lineage>
        <taxon>Eukaryota</taxon>
        <taxon>Sar</taxon>
        <taxon>Stramenopiles</taxon>
        <taxon>Ochrophyta</taxon>
        <taxon>PX clade</taxon>
        <taxon>Xanthophyceae</taxon>
        <taxon>Tribonematales</taxon>
        <taxon>Tribonemataceae</taxon>
        <taxon>Tribonema</taxon>
    </lineage>
</organism>
<evidence type="ECO:0000256" key="1">
    <source>
        <dbReference type="SAM" id="MobiDB-lite"/>
    </source>
</evidence>
<feature type="region of interest" description="Disordered" evidence="1">
    <location>
        <begin position="1"/>
        <end position="23"/>
    </location>
</feature>
<dbReference type="AlphaFoldDB" id="A0A835ZF86"/>
<feature type="region of interest" description="Disordered" evidence="1">
    <location>
        <begin position="63"/>
        <end position="88"/>
    </location>
</feature>
<evidence type="ECO:0000313" key="2">
    <source>
        <dbReference type="EMBL" id="KAG5187878.1"/>
    </source>
</evidence>